<dbReference type="Proteomes" id="UP001153555">
    <property type="component" value="Unassembled WGS sequence"/>
</dbReference>
<keyword evidence="3" id="KW-1185">Reference proteome</keyword>
<dbReference type="AlphaFoldDB" id="A0A9N7MMN2"/>
<evidence type="ECO:0000313" key="2">
    <source>
        <dbReference type="EMBL" id="CAA0810153.1"/>
    </source>
</evidence>
<protein>
    <submittedName>
        <fullName evidence="2">Uncharacterized protein</fullName>
    </submittedName>
</protein>
<feature type="region of interest" description="Disordered" evidence="1">
    <location>
        <begin position="93"/>
        <end position="152"/>
    </location>
</feature>
<feature type="non-terminal residue" evidence="2">
    <location>
        <position position="168"/>
    </location>
</feature>
<comment type="caution">
    <text evidence="2">The sequence shown here is derived from an EMBL/GenBank/DDBJ whole genome shotgun (WGS) entry which is preliminary data.</text>
</comment>
<feature type="compositionally biased region" description="Basic and acidic residues" evidence="1">
    <location>
        <begin position="137"/>
        <end position="149"/>
    </location>
</feature>
<gene>
    <name evidence="2" type="ORF">SHERM_11965</name>
</gene>
<proteinExistence type="predicted"/>
<reference evidence="2" key="1">
    <citation type="submission" date="2019-12" db="EMBL/GenBank/DDBJ databases">
        <authorList>
            <person name="Scholes J."/>
        </authorList>
    </citation>
    <scope>NUCLEOTIDE SEQUENCE</scope>
</reference>
<evidence type="ECO:0000313" key="3">
    <source>
        <dbReference type="Proteomes" id="UP001153555"/>
    </source>
</evidence>
<sequence length="168" mass="18142">NLQEAFIQDTVASTSGIQEASPSVQRTNAAKATSQPVLSMELATTAPLTQEAAPRPSETGRMMEIEVALPPLSPLADPLGNSDTPKEMVVANVRTRKRSSTSRGRLQRQSIQEAGKGVILGAKRDREETFSEVEETEGQKLEVPVEKKSKGSVVEVGNASLKWHPTHK</sequence>
<feature type="non-terminal residue" evidence="2">
    <location>
        <position position="1"/>
    </location>
</feature>
<accession>A0A9N7MMN2</accession>
<organism evidence="2 3">
    <name type="scientific">Striga hermonthica</name>
    <name type="common">Purple witchweed</name>
    <name type="synonym">Buchnera hermonthica</name>
    <dbReference type="NCBI Taxonomy" id="68872"/>
    <lineage>
        <taxon>Eukaryota</taxon>
        <taxon>Viridiplantae</taxon>
        <taxon>Streptophyta</taxon>
        <taxon>Embryophyta</taxon>
        <taxon>Tracheophyta</taxon>
        <taxon>Spermatophyta</taxon>
        <taxon>Magnoliopsida</taxon>
        <taxon>eudicotyledons</taxon>
        <taxon>Gunneridae</taxon>
        <taxon>Pentapetalae</taxon>
        <taxon>asterids</taxon>
        <taxon>lamiids</taxon>
        <taxon>Lamiales</taxon>
        <taxon>Orobanchaceae</taxon>
        <taxon>Buchnereae</taxon>
        <taxon>Striga</taxon>
    </lineage>
</organism>
<evidence type="ECO:0000256" key="1">
    <source>
        <dbReference type="SAM" id="MobiDB-lite"/>
    </source>
</evidence>
<dbReference type="EMBL" id="CACSLK010005227">
    <property type="protein sequence ID" value="CAA0810153.1"/>
    <property type="molecule type" value="Genomic_DNA"/>
</dbReference>
<name>A0A9N7MMN2_STRHE</name>